<keyword evidence="2" id="KW-1185">Reference proteome</keyword>
<protein>
    <submittedName>
        <fullName evidence="1">Uncharacterized protein</fullName>
    </submittedName>
</protein>
<reference evidence="1 2" key="1">
    <citation type="journal article" date="2021" name="Hortic Res">
        <title>High-quality reference genome and annotation aids understanding of berry development for evergreen blueberry (Vaccinium darrowii).</title>
        <authorList>
            <person name="Yu J."/>
            <person name="Hulse-Kemp A.M."/>
            <person name="Babiker E."/>
            <person name="Staton M."/>
        </authorList>
    </citation>
    <scope>NUCLEOTIDE SEQUENCE [LARGE SCALE GENOMIC DNA]</scope>
    <source>
        <strain evidence="2">cv. NJ 8807/NJ 8810</strain>
        <tissue evidence="1">Young leaf</tissue>
    </source>
</reference>
<comment type="caution">
    <text evidence="1">The sequence shown here is derived from an EMBL/GenBank/DDBJ whole genome shotgun (WGS) entry which is preliminary data.</text>
</comment>
<evidence type="ECO:0000313" key="1">
    <source>
        <dbReference type="EMBL" id="KAH7856451.1"/>
    </source>
</evidence>
<dbReference type="EMBL" id="CM037153">
    <property type="protein sequence ID" value="KAH7856451.1"/>
    <property type="molecule type" value="Genomic_DNA"/>
</dbReference>
<proteinExistence type="predicted"/>
<organism evidence="1 2">
    <name type="scientific">Vaccinium darrowii</name>
    <dbReference type="NCBI Taxonomy" id="229202"/>
    <lineage>
        <taxon>Eukaryota</taxon>
        <taxon>Viridiplantae</taxon>
        <taxon>Streptophyta</taxon>
        <taxon>Embryophyta</taxon>
        <taxon>Tracheophyta</taxon>
        <taxon>Spermatophyta</taxon>
        <taxon>Magnoliopsida</taxon>
        <taxon>eudicotyledons</taxon>
        <taxon>Gunneridae</taxon>
        <taxon>Pentapetalae</taxon>
        <taxon>asterids</taxon>
        <taxon>Ericales</taxon>
        <taxon>Ericaceae</taxon>
        <taxon>Vaccinioideae</taxon>
        <taxon>Vaccinieae</taxon>
        <taxon>Vaccinium</taxon>
    </lineage>
</organism>
<evidence type="ECO:0000313" key="2">
    <source>
        <dbReference type="Proteomes" id="UP000828048"/>
    </source>
</evidence>
<accession>A0ACB7YSQ2</accession>
<sequence length="125" mass="14183">MMTFCLQKRIIYVCMDFQQKLTYPMRTGYPLLHFSVTRSCLEFPYVLVQASDLSREKGIEANEAKAQASTEIRCNVTDAMDMATTEGSVLQIWSANTVVIMAITAMNAHLRMGFDEVEEPPNFTE</sequence>
<gene>
    <name evidence="1" type="ORF">Vadar_001553</name>
</gene>
<name>A0ACB7YSQ2_9ERIC</name>
<dbReference type="Proteomes" id="UP000828048">
    <property type="component" value="Chromosome 3"/>
</dbReference>